<dbReference type="SMART" id="SM01092">
    <property type="entry name" value="CO_deh_flav_C"/>
    <property type="match status" value="1"/>
</dbReference>
<dbReference type="InterPro" id="IPR036318">
    <property type="entry name" value="FAD-bd_PCMH-like_sf"/>
</dbReference>
<evidence type="ECO:0000256" key="5">
    <source>
        <dbReference type="ARBA" id="ARBA00023004"/>
    </source>
</evidence>
<evidence type="ECO:0000259" key="6">
    <source>
        <dbReference type="PROSITE" id="PS51387"/>
    </source>
</evidence>
<dbReference type="Gene3D" id="3.30.465.10">
    <property type="match status" value="1"/>
</dbReference>
<dbReference type="EC" id="1.2.99.2" evidence="7"/>
<dbReference type="InterPro" id="IPR036683">
    <property type="entry name" value="CO_DH_flav_C_dom_sf"/>
</dbReference>
<dbReference type="PANTHER" id="PTHR45444">
    <property type="entry name" value="XANTHINE DEHYDROGENASE"/>
    <property type="match status" value="1"/>
</dbReference>
<dbReference type="Gene3D" id="3.30.390.50">
    <property type="entry name" value="CO dehydrogenase flavoprotein, C-terminal domain"/>
    <property type="match status" value="1"/>
</dbReference>
<keyword evidence="1" id="KW-0285">Flavoprotein</keyword>
<protein>
    <submittedName>
        <fullName evidence="7">Carbon monoxide dehydrogenase medium chain</fullName>
        <ecNumber evidence="7">1.2.99.2</ecNumber>
    </submittedName>
</protein>
<evidence type="ECO:0000256" key="4">
    <source>
        <dbReference type="ARBA" id="ARBA00023002"/>
    </source>
</evidence>
<dbReference type="InterPro" id="IPR006058">
    <property type="entry name" value="2Fe2S_fd_BS"/>
</dbReference>
<keyword evidence="5" id="KW-0408">Iron</keyword>
<dbReference type="SUPFAM" id="SSF56176">
    <property type="entry name" value="FAD-binding/transporter-associated domain-like"/>
    <property type="match status" value="1"/>
</dbReference>
<dbReference type="SUPFAM" id="SSF55447">
    <property type="entry name" value="CO dehydrogenase flavoprotein C-terminal domain-like"/>
    <property type="match status" value="1"/>
</dbReference>
<dbReference type="InterPro" id="IPR012175">
    <property type="entry name" value="Xanth_DH_ssu_bac"/>
</dbReference>
<keyword evidence="2" id="KW-0479">Metal-binding</keyword>
<dbReference type="SUPFAM" id="SSF47741">
    <property type="entry name" value="CO dehydrogenase ISP C-domain like"/>
    <property type="match status" value="1"/>
</dbReference>
<dbReference type="InterPro" id="IPR002346">
    <property type="entry name" value="Mopterin_DH_FAD-bd"/>
</dbReference>
<keyword evidence="8" id="KW-1185">Reference proteome</keyword>
<dbReference type="GO" id="GO:0005506">
    <property type="term" value="F:iron ion binding"/>
    <property type="evidence" value="ECO:0007669"/>
    <property type="project" value="InterPro"/>
</dbReference>
<dbReference type="InterPro" id="IPR036010">
    <property type="entry name" value="2Fe-2S_ferredoxin-like_sf"/>
</dbReference>
<proteinExistence type="predicted"/>
<dbReference type="InterPro" id="IPR036884">
    <property type="entry name" value="2Fe-2S-bd_dom_sf"/>
</dbReference>
<dbReference type="PATRIC" id="fig|34073.19.peg.4947"/>
<dbReference type="Pfam" id="PF00941">
    <property type="entry name" value="FAD_binding_5"/>
    <property type="match status" value="1"/>
</dbReference>
<keyword evidence="3" id="KW-0274">FAD</keyword>
<dbReference type="InterPro" id="IPR016208">
    <property type="entry name" value="Ald_Oxase/xanthine_DH-like"/>
</dbReference>
<dbReference type="PANTHER" id="PTHR45444:SF3">
    <property type="entry name" value="XANTHINE DEHYDROGENASE"/>
    <property type="match status" value="1"/>
</dbReference>
<feature type="domain" description="FAD-binding PCMH-type" evidence="6">
    <location>
        <begin position="225"/>
        <end position="402"/>
    </location>
</feature>
<sequence>MSTESSSNNSTQPVRFFHRGRIVDVSGVHPTRSVLDWLREDAHCTGTKEGCNEGDCGACTVVIGELASDANAPGTVGGLQLQTVNACIQFLPTLHGKALFTVEDLKAQCAAAQPQDNRKHAVHTLHPVQQAMVDCHGSQCGFCTPGFVMSLWSAYEHHQAEGTQPTRQQLADELSGNLCRCTGYRPILDAGQRMFDLPAVRLDTKPVVAALTALQNDGLDYAAPLGARIDHFHAPRTIAQLAALREQKPRAQLLAGSTDVGLWVNKQFRDLGDIIYVGDVAEMKTIETRQNDEGGELYIGAGASLEAAFEALVQRVPSLTDVWLRFASPPIRHAGTMGGNVANGSPIGDSPPVLMSLDAEIELRRGDAVRRMPLPDFYIDYMKNQLQPGEFVQGLAVPLAAMRRQVRAYKISKRFDCDISALCAGFAIELEQGSDTVKAVRLAFGGMAATVKRAANAEAALVGKPWTQASVAAAKLALAQDFKPLSDMRASADYRLQVAQNLIQRLWLETRAEDALSLEETSVWSVMPHAAVKAAAEGA</sequence>
<dbReference type="PIRSF" id="PIRSF036557">
    <property type="entry name" value="XdhA_RC"/>
    <property type="match status" value="1"/>
</dbReference>
<evidence type="ECO:0000256" key="2">
    <source>
        <dbReference type="ARBA" id="ARBA00022723"/>
    </source>
</evidence>
<dbReference type="Proteomes" id="UP000035170">
    <property type="component" value="Unassembled WGS sequence"/>
</dbReference>
<dbReference type="InterPro" id="IPR002888">
    <property type="entry name" value="2Fe-2S-bd"/>
</dbReference>
<dbReference type="InterPro" id="IPR016167">
    <property type="entry name" value="FAD-bd_PCMH_sub1"/>
</dbReference>
<accession>A0A0H2LWI2</accession>
<evidence type="ECO:0000313" key="7">
    <source>
        <dbReference type="EMBL" id="KLN54076.1"/>
    </source>
</evidence>
<dbReference type="GO" id="GO:0051537">
    <property type="term" value="F:2 iron, 2 sulfur cluster binding"/>
    <property type="evidence" value="ECO:0007669"/>
    <property type="project" value="InterPro"/>
</dbReference>
<reference evidence="7 8" key="1">
    <citation type="submission" date="2015-03" db="EMBL/GenBank/DDBJ databases">
        <title>Genome sequence of Variovorax paradoxus TBEA6.</title>
        <authorList>
            <person name="Poehlein A."/>
            <person name="Schuldes J."/>
            <person name="Wuebbeler J.H."/>
            <person name="Hiessl S."/>
            <person name="Steinbuechel A."/>
            <person name="Daniel R."/>
        </authorList>
    </citation>
    <scope>NUCLEOTIDE SEQUENCE [LARGE SCALE GENOMIC DNA]</scope>
    <source>
        <strain evidence="7 8">TBEA6</strain>
    </source>
</reference>
<dbReference type="GO" id="GO:0004854">
    <property type="term" value="F:xanthine dehydrogenase activity"/>
    <property type="evidence" value="ECO:0007669"/>
    <property type="project" value="InterPro"/>
</dbReference>
<dbReference type="InterPro" id="IPR005107">
    <property type="entry name" value="CO_DH_flav_C"/>
</dbReference>
<dbReference type="NCBIfam" id="TIGR02963">
    <property type="entry name" value="xanthine_xdhA"/>
    <property type="match status" value="1"/>
</dbReference>
<dbReference type="InterPro" id="IPR016169">
    <property type="entry name" value="FAD-bd_PCMH_sub2"/>
</dbReference>
<dbReference type="PROSITE" id="PS51387">
    <property type="entry name" value="FAD_PCMH"/>
    <property type="match status" value="1"/>
</dbReference>
<evidence type="ECO:0000256" key="1">
    <source>
        <dbReference type="ARBA" id="ARBA00022630"/>
    </source>
</evidence>
<keyword evidence="4 7" id="KW-0560">Oxidoreductase</keyword>
<dbReference type="InterPro" id="IPR016166">
    <property type="entry name" value="FAD-bd_PCMH"/>
</dbReference>
<dbReference type="InterPro" id="IPR014307">
    <property type="entry name" value="Xanthine_DH_ssu"/>
</dbReference>
<dbReference type="InterPro" id="IPR001041">
    <property type="entry name" value="2Fe-2S_ferredoxin-type"/>
</dbReference>
<dbReference type="GO" id="GO:0071949">
    <property type="term" value="F:FAD binding"/>
    <property type="evidence" value="ECO:0007669"/>
    <property type="project" value="InterPro"/>
</dbReference>
<dbReference type="AlphaFoldDB" id="A0A0H2LWI2"/>
<dbReference type="SUPFAM" id="SSF54292">
    <property type="entry name" value="2Fe-2S ferredoxin-like"/>
    <property type="match status" value="1"/>
</dbReference>
<evidence type="ECO:0000313" key="8">
    <source>
        <dbReference type="Proteomes" id="UP000035170"/>
    </source>
</evidence>
<dbReference type="Gene3D" id="3.10.20.30">
    <property type="match status" value="1"/>
</dbReference>
<name>A0A0H2LWI2_VARPD</name>
<organism evidence="7 8">
    <name type="scientific">Variovorax paradoxus</name>
    <dbReference type="NCBI Taxonomy" id="34073"/>
    <lineage>
        <taxon>Bacteria</taxon>
        <taxon>Pseudomonadati</taxon>
        <taxon>Pseudomonadota</taxon>
        <taxon>Betaproteobacteria</taxon>
        <taxon>Burkholderiales</taxon>
        <taxon>Comamonadaceae</taxon>
        <taxon>Variovorax</taxon>
    </lineage>
</organism>
<gene>
    <name evidence="7" type="primary">cutM2</name>
    <name evidence="7" type="ORF">VPARA_48380</name>
</gene>
<dbReference type="Pfam" id="PF03450">
    <property type="entry name" value="CO_deh_flav_C"/>
    <property type="match status" value="1"/>
</dbReference>
<dbReference type="Gene3D" id="1.10.150.120">
    <property type="entry name" value="[2Fe-2S]-binding domain"/>
    <property type="match status" value="1"/>
</dbReference>
<comment type="caution">
    <text evidence="7">The sequence shown here is derived from an EMBL/GenBank/DDBJ whole genome shotgun (WGS) entry which is preliminary data.</text>
</comment>
<dbReference type="InterPro" id="IPR012675">
    <property type="entry name" value="Beta-grasp_dom_sf"/>
</dbReference>
<dbReference type="EMBL" id="JZWI01000027">
    <property type="protein sequence ID" value="KLN54076.1"/>
    <property type="molecule type" value="Genomic_DNA"/>
</dbReference>
<dbReference type="Gene3D" id="3.30.43.10">
    <property type="entry name" value="Uridine Diphospho-n-acetylenolpyruvylglucosamine Reductase, domain 2"/>
    <property type="match status" value="1"/>
</dbReference>
<dbReference type="Pfam" id="PF00111">
    <property type="entry name" value="Fer2"/>
    <property type="match status" value="1"/>
</dbReference>
<evidence type="ECO:0000256" key="3">
    <source>
        <dbReference type="ARBA" id="ARBA00022827"/>
    </source>
</evidence>
<dbReference type="RefSeq" id="WP_047786330.1">
    <property type="nucleotide sequence ID" value="NZ_JZWI01000027.1"/>
</dbReference>
<dbReference type="Pfam" id="PF01799">
    <property type="entry name" value="Fer2_2"/>
    <property type="match status" value="1"/>
</dbReference>
<dbReference type="PROSITE" id="PS00197">
    <property type="entry name" value="2FE2S_FER_1"/>
    <property type="match status" value="1"/>
</dbReference>